<protein>
    <submittedName>
        <fullName evidence="2">Cupin</fullName>
    </submittedName>
</protein>
<dbReference type="RefSeq" id="WP_127766320.1">
    <property type="nucleotide sequence ID" value="NZ_SADE01000002.1"/>
</dbReference>
<accession>A0A437QQQ5</accession>
<feature type="domain" description="ChrR-like cupin" evidence="1">
    <location>
        <begin position="13"/>
        <end position="119"/>
    </location>
</feature>
<organism evidence="2 3">
    <name type="scientific">Hwanghaeella grinnelliae</name>
    <dbReference type="NCBI Taxonomy" id="2500179"/>
    <lineage>
        <taxon>Bacteria</taxon>
        <taxon>Pseudomonadati</taxon>
        <taxon>Pseudomonadota</taxon>
        <taxon>Alphaproteobacteria</taxon>
        <taxon>Rhodospirillales</taxon>
        <taxon>Rhodospirillaceae</taxon>
        <taxon>Hwanghaeella</taxon>
    </lineage>
</organism>
<dbReference type="EMBL" id="SADE01000002">
    <property type="protein sequence ID" value="RVU36844.1"/>
    <property type="molecule type" value="Genomic_DNA"/>
</dbReference>
<sequence length="128" mass="14259">MTINKEHKEFVAVDMEADGWHVPAGYPKGIEQKILAGALDEDQKFGSRTRLLRFAPGIFTTAPFVHDYWEEVYLVSGDLTVGNDENGEGGESFAPNTYACRPPGAHHGPFKSENGCVLLEIHYYDQDK</sequence>
<dbReference type="InterPro" id="IPR011051">
    <property type="entry name" value="RmlC_Cupin_sf"/>
</dbReference>
<dbReference type="Pfam" id="PF12973">
    <property type="entry name" value="Cupin_7"/>
    <property type="match status" value="1"/>
</dbReference>
<dbReference type="SUPFAM" id="SSF51182">
    <property type="entry name" value="RmlC-like cupins"/>
    <property type="match status" value="1"/>
</dbReference>
<evidence type="ECO:0000259" key="1">
    <source>
        <dbReference type="Pfam" id="PF12973"/>
    </source>
</evidence>
<dbReference type="InterPro" id="IPR025979">
    <property type="entry name" value="ChrR-like_cupin_dom"/>
</dbReference>
<dbReference type="Gene3D" id="2.60.120.10">
    <property type="entry name" value="Jelly Rolls"/>
    <property type="match status" value="1"/>
</dbReference>
<name>A0A437QQQ5_9PROT</name>
<evidence type="ECO:0000313" key="2">
    <source>
        <dbReference type="EMBL" id="RVU36844.1"/>
    </source>
</evidence>
<gene>
    <name evidence="2" type="ORF">EOI86_16915</name>
</gene>
<keyword evidence="3" id="KW-1185">Reference proteome</keyword>
<evidence type="ECO:0000313" key="3">
    <source>
        <dbReference type="Proteomes" id="UP000287447"/>
    </source>
</evidence>
<dbReference type="InterPro" id="IPR014710">
    <property type="entry name" value="RmlC-like_jellyroll"/>
</dbReference>
<comment type="caution">
    <text evidence="2">The sequence shown here is derived from an EMBL/GenBank/DDBJ whole genome shotgun (WGS) entry which is preliminary data.</text>
</comment>
<proteinExistence type="predicted"/>
<reference evidence="3" key="1">
    <citation type="submission" date="2019-01" db="EMBL/GenBank/DDBJ databases">
        <title>Gri0909 isolated from a small marine red alga.</title>
        <authorList>
            <person name="Kim J."/>
            <person name="Jeong S.E."/>
            <person name="Jeon C.O."/>
        </authorList>
    </citation>
    <scope>NUCLEOTIDE SEQUENCE [LARGE SCALE GENOMIC DNA]</scope>
    <source>
        <strain evidence="3">Gri0909</strain>
    </source>
</reference>
<dbReference type="AlphaFoldDB" id="A0A437QQQ5"/>
<dbReference type="Proteomes" id="UP000287447">
    <property type="component" value="Unassembled WGS sequence"/>
</dbReference>
<dbReference type="OrthoDB" id="9793147at2"/>